<dbReference type="InterPro" id="IPR014757">
    <property type="entry name" value="Tscrpt_reg_IclR_C"/>
</dbReference>
<organism evidence="9 10">
    <name type="scientific">Sinobacterium norvegicum</name>
    <dbReference type="NCBI Taxonomy" id="1641715"/>
    <lineage>
        <taxon>Bacteria</taxon>
        <taxon>Pseudomonadati</taxon>
        <taxon>Pseudomonadota</taxon>
        <taxon>Gammaproteobacteria</taxon>
        <taxon>Cellvibrionales</taxon>
        <taxon>Spongiibacteraceae</taxon>
        <taxon>Sinobacterium</taxon>
    </lineage>
</organism>
<evidence type="ECO:0000256" key="6">
    <source>
        <dbReference type="SAM" id="MobiDB-lite"/>
    </source>
</evidence>
<keyword evidence="2" id="KW-0238">DNA-binding</keyword>
<dbReference type="RefSeq" id="WP_237443817.1">
    <property type="nucleotide sequence ID" value="NZ_CAKLPX010000001.1"/>
</dbReference>
<comment type="caution">
    <text evidence="9">The sequence shown here is derived from an EMBL/GenBank/DDBJ whole genome shotgun (WGS) entry which is preliminary data.</text>
</comment>
<dbReference type="SMART" id="SM00346">
    <property type="entry name" value="HTH_ICLR"/>
    <property type="match status" value="1"/>
</dbReference>
<evidence type="ECO:0000259" key="7">
    <source>
        <dbReference type="PROSITE" id="PS51077"/>
    </source>
</evidence>
<accession>A0ABM9AD88</accession>
<dbReference type="InterPro" id="IPR005471">
    <property type="entry name" value="Tscrpt_reg_IclR_N"/>
</dbReference>
<dbReference type="Proteomes" id="UP000838100">
    <property type="component" value="Unassembled WGS sequence"/>
</dbReference>
<dbReference type="Pfam" id="PF09339">
    <property type="entry name" value="HTH_IclR"/>
    <property type="match status" value="1"/>
</dbReference>
<dbReference type="Gene3D" id="1.10.10.10">
    <property type="entry name" value="Winged helix-like DNA-binding domain superfamily/Winged helix DNA-binding domain"/>
    <property type="match status" value="1"/>
</dbReference>
<dbReference type="SUPFAM" id="SSF55781">
    <property type="entry name" value="GAF domain-like"/>
    <property type="match status" value="1"/>
</dbReference>
<keyword evidence="3" id="KW-0804">Transcription</keyword>
<keyword evidence="10" id="KW-1185">Reference proteome</keyword>
<dbReference type="Pfam" id="PF01614">
    <property type="entry name" value="IclR_C"/>
    <property type="match status" value="1"/>
</dbReference>
<dbReference type="SUPFAM" id="SSF46785">
    <property type="entry name" value="Winged helix' DNA-binding domain"/>
    <property type="match status" value="1"/>
</dbReference>
<sequence length="283" mass="30415">MSDDTPKKRPRGRPKSSASELPGAPIQALDRGINLLITLAKEDQVSLSDLALSVGMPPSTAHRMLGTLEKHGFVELDAASQHWSIGVEAFRVGNSYLRRTNLVDSARPFMRYLTEQTGETANLAIADQGDVVFVSQVESHNPIRAFFRSGTRGFMHTSGIGKALLATFRRAEVEKILQKKGCPEFTEKSITSPTALFADLAQIKQRGWALDDEERYSGMRCVAAPIYNAFSEAIAGVSVSGPTVRFPDDAIAEIAPMVKKAAQEITESIGGVAPASDPGGAAD</sequence>
<dbReference type="PANTHER" id="PTHR30136:SF24">
    <property type="entry name" value="HTH-TYPE TRANSCRIPTIONAL REPRESSOR ALLR"/>
    <property type="match status" value="1"/>
</dbReference>
<gene>
    <name evidence="9" type="primary">iclR</name>
    <name evidence="9" type="ORF">SIN8267_01262</name>
</gene>
<evidence type="ECO:0000256" key="2">
    <source>
        <dbReference type="ARBA" id="ARBA00023125"/>
    </source>
</evidence>
<evidence type="ECO:0000259" key="8">
    <source>
        <dbReference type="PROSITE" id="PS51078"/>
    </source>
</evidence>
<dbReference type="InterPro" id="IPR029016">
    <property type="entry name" value="GAF-like_dom_sf"/>
</dbReference>
<name>A0ABM9AD88_9GAMM</name>
<evidence type="ECO:0000256" key="3">
    <source>
        <dbReference type="ARBA" id="ARBA00023163"/>
    </source>
</evidence>
<reference evidence="9" key="1">
    <citation type="submission" date="2021-12" db="EMBL/GenBank/DDBJ databases">
        <authorList>
            <person name="Rodrigo-Torres L."/>
            <person name="Arahal R. D."/>
            <person name="Lucena T."/>
        </authorList>
    </citation>
    <scope>NUCLEOTIDE SEQUENCE</scope>
    <source>
        <strain evidence="9">CECT 8267</strain>
    </source>
</reference>
<protein>
    <recommendedName>
        <fullName evidence="4">HTH-type transcriptional repressor AllR</fullName>
    </recommendedName>
    <alternativeName>
        <fullName evidence="5">Negative regulator of allantoin and glyoxylate utilization operons</fullName>
    </alternativeName>
</protein>
<dbReference type="InterPro" id="IPR054844">
    <property type="entry name" value="TransRegBhcR"/>
</dbReference>
<dbReference type="PROSITE" id="PS51078">
    <property type="entry name" value="ICLR_ED"/>
    <property type="match status" value="1"/>
</dbReference>
<dbReference type="InterPro" id="IPR036390">
    <property type="entry name" value="WH_DNA-bd_sf"/>
</dbReference>
<dbReference type="NCBIfam" id="NF045644">
    <property type="entry name" value="TransRegBhcR"/>
    <property type="match status" value="1"/>
</dbReference>
<evidence type="ECO:0000313" key="10">
    <source>
        <dbReference type="Proteomes" id="UP000838100"/>
    </source>
</evidence>
<feature type="region of interest" description="Disordered" evidence="6">
    <location>
        <begin position="1"/>
        <end position="24"/>
    </location>
</feature>
<dbReference type="InterPro" id="IPR050707">
    <property type="entry name" value="HTH_MetabolicPath_Reg"/>
</dbReference>
<dbReference type="EMBL" id="CAKLPX010000001">
    <property type="protein sequence ID" value="CAH0991160.1"/>
    <property type="molecule type" value="Genomic_DNA"/>
</dbReference>
<feature type="domain" description="IclR-ED" evidence="8">
    <location>
        <begin position="88"/>
        <end position="271"/>
    </location>
</feature>
<evidence type="ECO:0000256" key="4">
    <source>
        <dbReference type="ARBA" id="ARBA00040379"/>
    </source>
</evidence>
<proteinExistence type="predicted"/>
<evidence type="ECO:0000313" key="9">
    <source>
        <dbReference type="EMBL" id="CAH0991160.1"/>
    </source>
</evidence>
<feature type="domain" description="HTH iclR-type" evidence="7">
    <location>
        <begin position="26"/>
        <end position="87"/>
    </location>
</feature>
<keyword evidence="1" id="KW-0805">Transcription regulation</keyword>
<dbReference type="PANTHER" id="PTHR30136">
    <property type="entry name" value="HELIX-TURN-HELIX TRANSCRIPTIONAL REGULATOR, ICLR FAMILY"/>
    <property type="match status" value="1"/>
</dbReference>
<evidence type="ECO:0000256" key="1">
    <source>
        <dbReference type="ARBA" id="ARBA00023015"/>
    </source>
</evidence>
<dbReference type="PROSITE" id="PS51077">
    <property type="entry name" value="HTH_ICLR"/>
    <property type="match status" value="1"/>
</dbReference>
<evidence type="ECO:0000256" key="5">
    <source>
        <dbReference type="ARBA" id="ARBA00042627"/>
    </source>
</evidence>
<dbReference type="InterPro" id="IPR036388">
    <property type="entry name" value="WH-like_DNA-bd_sf"/>
</dbReference>
<dbReference type="Gene3D" id="3.30.450.40">
    <property type="match status" value="1"/>
</dbReference>